<dbReference type="InterPro" id="IPR005684">
    <property type="entry name" value="IHF_alpha"/>
</dbReference>
<organism evidence="10 11">
    <name type="scientific">Pseudacidovorax intermedius</name>
    <dbReference type="NCBI Taxonomy" id="433924"/>
    <lineage>
        <taxon>Bacteria</taxon>
        <taxon>Pseudomonadati</taxon>
        <taxon>Pseudomonadota</taxon>
        <taxon>Betaproteobacteria</taxon>
        <taxon>Burkholderiales</taxon>
        <taxon>Comamonadaceae</taxon>
        <taxon>Pseudacidovorax</taxon>
    </lineage>
</organism>
<dbReference type="NCBIfam" id="NF001401">
    <property type="entry name" value="PRK00285.1"/>
    <property type="match status" value="1"/>
</dbReference>
<dbReference type="GO" id="GO:0006310">
    <property type="term" value="P:DNA recombination"/>
    <property type="evidence" value="ECO:0007669"/>
    <property type="project" value="UniProtKB-UniRule"/>
</dbReference>
<comment type="similarity">
    <text evidence="1 8 9">Belongs to the bacterial histone-like protein family.</text>
</comment>
<evidence type="ECO:0000256" key="1">
    <source>
        <dbReference type="ARBA" id="ARBA00010529"/>
    </source>
</evidence>
<evidence type="ECO:0000256" key="9">
    <source>
        <dbReference type="RuleBase" id="RU003939"/>
    </source>
</evidence>
<reference evidence="10 11" key="1">
    <citation type="journal article" date="2016" name="Front. Microbiol.">
        <title>Genomic Resource of Rice Seed Associated Bacteria.</title>
        <authorList>
            <person name="Midha S."/>
            <person name="Bansal K."/>
            <person name="Sharma S."/>
            <person name="Kumar N."/>
            <person name="Patil P.P."/>
            <person name="Chaudhry V."/>
            <person name="Patil P.B."/>
        </authorList>
    </citation>
    <scope>NUCLEOTIDE SEQUENCE [LARGE SCALE GENOMIC DNA]</scope>
    <source>
        <strain evidence="10 11">NS331</strain>
    </source>
</reference>
<comment type="caution">
    <text evidence="10">The sequence shown here is derived from an EMBL/GenBank/DDBJ whole genome shotgun (WGS) entry which is preliminary data.</text>
</comment>
<name>A0A147GTS4_9BURK</name>
<dbReference type="EMBL" id="LDSL01000073">
    <property type="protein sequence ID" value="KTT21062.1"/>
    <property type="molecule type" value="Genomic_DNA"/>
</dbReference>
<evidence type="ECO:0000256" key="7">
    <source>
        <dbReference type="ARBA" id="ARBA00023172"/>
    </source>
</evidence>
<dbReference type="PANTHER" id="PTHR33175:SF2">
    <property type="entry name" value="INTEGRATION HOST FACTOR SUBUNIT ALPHA"/>
    <property type="match status" value="1"/>
</dbReference>
<proteinExistence type="inferred from homology"/>
<dbReference type="GO" id="GO:0005829">
    <property type="term" value="C:cytosol"/>
    <property type="evidence" value="ECO:0007669"/>
    <property type="project" value="TreeGrafter"/>
</dbReference>
<dbReference type="InterPro" id="IPR010992">
    <property type="entry name" value="IHF-like_DNA-bd_dom_sf"/>
</dbReference>
<dbReference type="PRINTS" id="PR01727">
    <property type="entry name" value="DNABINDINGHU"/>
</dbReference>
<dbReference type="PANTHER" id="PTHR33175">
    <property type="entry name" value="DNA-BINDING PROTEIN HU"/>
    <property type="match status" value="1"/>
</dbReference>
<dbReference type="Gene3D" id="4.10.520.10">
    <property type="entry name" value="IHF-like DNA-binding proteins"/>
    <property type="match status" value="1"/>
</dbReference>
<dbReference type="HAMAP" id="MF_00380">
    <property type="entry name" value="IHF_alpha"/>
    <property type="match status" value="1"/>
</dbReference>
<dbReference type="InterPro" id="IPR000119">
    <property type="entry name" value="Hist_DNA-bd"/>
</dbReference>
<protein>
    <recommendedName>
        <fullName evidence="2 8">Integration host factor subunit alpha</fullName>
        <shortName evidence="8">IHF-alpha</shortName>
    </recommendedName>
</protein>
<gene>
    <name evidence="8" type="primary">ihfA</name>
    <name evidence="8" type="synonym">himA</name>
    <name evidence="10" type="ORF">NS331_12805</name>
</gene>
<evidence type="ECO:0000256" key="4">
    <source>
        <dbReference type="ARBA" id="ARBA00023015"/>
    </source>
</evidence>
<dbReference type="OrthoDB" id="9797747at2"/>
<keyword evidence="7 8" id="KW-0233">DNA recombination</keyword>
<dbReference type="SUPFAM" id="SSF47729">
    <property type="entry name" value="IHF-like DNA-binding proteins"/>
    <property type="match status" value="1"/>
</dbReference>
<dbReference type="GO" id="GO:0030527">
    <property type="term" value="F:structural constituent of chromatin"/>
    <property type="evidence" value="ECO:0007669"/>
    <property type="project" value="InterPro"/>
</dbReference>
<dbReference type="GO" id="GO:0006355">
    <property type="term" value="P:regulation of DNA-templated transcription"/>
    <property type="evidence" value="ECO:0007669"/>
    <property type="project" value="UniProtKB-UniRule"/>
</dbReference>
<dbReference type="Proteomes" id="UP000072741">
    <property type="component" value="Unassembled WGS sequence"/>
</dbReference>
<evidence type="ECO:0000256" key="3">
    <source>
        <dbReference type="ARBA" id="ARBA00022845"/>
    </source>
</evidence>
<keyword evidence="6 8" id="KW-0804">Transcription</keyword>
<dbReference type="PROSITE" id="PS00045">
    <property type="entry name" value="HISTONE_LIKE"/>
    <property type="match status" value="1"/>
</dbReference>
<accession>A0A147GTS4</accession>
<keyword evidence="11" id="KW-1185">Reference proteome</keyword>
<dbReference type="Pfam" id="PF00216">
    <property type="entry name" value="Bac_DNA_binding"/>
    <property type="match status" value="1"/>
</dbReference>
<evidence type="ECO:0000256" key="6">
    <source>
        <dbReference type="ARBA" id="ARBA00023163"/>
    </source>
</evidence>
<keyword evidence="5 8" id="KW-0238">DNA-binding</keyword>
<dbReference type="GO" id="GO:0009893">
    <property type="term" value="P:positive regulation of metabolic process"/>
    <property type="evidence" value="ECO:0007669"/>
    <property type="project" value="UniProtKB-ARBA"/>
</dbReference>
<keyword evidence="3 8" id="KW-0810">Translation regulation</keyword>
<dbReference type="AlphaFoldDB" id="A0A147GTS4"/>
<dbReference type="GO" id="GO:0006417">
    <property type="term" value="P:regulation of translation"/>
    <property type="evidence" value="ECO:0007669"/>
    <property type="project" value="UniProtKB-UniRule"/>
</dbReference>
<comment type="subunit">
    <text evidence="8">Heterodimer of an alpha and a beta chain.</text>
</comment>
<dbReference type="GO" id="GO:0003677">
    <property type="term" value="F:DNA binding"/>
    <property type="evidence" value="ECO:0007669"/>
    <property type="project" value="UniProtKB-UniRule"/>
</dbReference>
<dbReference type="SMART" id="SM00411">
    <property type="entry name" value="BHL"/>
    <property type="match status" value="1"/>
</dbReference>
<dbReference type="InterPro" id="IPR020816">
    <property type="entry name" value="Histone-like_DNA-bd_CS"/>
</dbReference>
<evidence type="ECO:0000256" key="2">
    <source>
        <dbReference type="ARBA" id="ARBA00018329"/>
    </source>
</evidence>
<dbReference type="PATRIC" id="fig|433924.3.peg.4617"/>
<keyword evidence="4 8" id="KW-0805">Transcription regulation</keyword>
<comment type="function">
    <text evidence="8">This protein is one of the two subunits of integration host factor, a specific DNA-binding protein that functions in genetic recombination as well as in transcriptional and translational control.</text>
</comment>
<dbReference type="CDD" id="cd13835">
    <property type="entry name" value="IHF_A"/>
    <property type="match status" value="1"/>
</dbReference>
<sequence length="126" mass="13730">MEFKIDAIETPALTKAQLSELLFEQIGLNKREAKDMVEAFFDVIGQRLIEGDEVKISGFGNFQIRTKAARPGRNPRTGESIPIGPRRVAIFHASAKLKEQLHEGVEGAVSMQADDAAPESVVPQAG</sequence>
<evidence type="ECO:0000313" key="10">
    <source>
        <dbReference type="EMBL" id="KTT21062.1"/>
    </source>
</evidence>
<dbReference type="RefSeq" id="WP_058642374.1">
    <property type="nucleotide sequence ID" value="NZ_LDSL01000073.1"/>
</dbReference>
<evidence type="ECO:0000313" key="11">
    <source>
        <dbReference type="Proteomes" id="UP000072741"/>
    </source>
</evidence>
<evidence type="ECO:0000256" key="5">
    <source>
        <dbReference type="ARBA" id="ARBA00023125"/>
    </source>
</evidence>
<evidence type="ECO:0000256" key="8">
    <source>
        <dbReference type="HAMAP-Rule" id="MF_00380"/>
    </source>
</evidence>